<evidence type="ECO:0000313" key="3">
    <source>
        <dbReference type="Proteomes" id="UP000788426"/>
    </source>
</evidence>
<comment type="caution">
    <text evidence="2">The sequence shown here is derived from an EMBL/GenBank/DDBJ whole genome shotgun (WGS) entry which is preliminary data.</text>
</comment>
<dbReference type="PANTHER" id="PTHR43434:SF1">
    <property type="entry name" value="PHOSPHOGLYCOLATE PHOSPHATASE"/>
    <property type="match status" value="1"/>
</dbReference>
<reference evidence="2 3" key="1">
    <citation type="submission" date="2021-07" db="EMBL/GenBank/DDBJ databases">
        <title>Genomic diversity and antimicrobial resistance of Prevotella spp. isolated from chronic lung disease airways.</title>
        <authorList>
            <person name="Webb K.A."/>
            <person name="Olagoke O.S."/>
            <person name="Baird T."/>
            <person name="Neill J."/>
            <person name="Pham A."/>
            <person name="Wells T.J."/>
            <person name="Ramsay K.A."/>
            <person name="Bell S.C."/>
            <person name="Sarovich D.S."/>
            <person name="Price E.P."/>
        </authorList>
    </citation>
    <scope>NUCLEOTIDE SEQUENCE [LARGE SCALE GENOMIC DNA]</scope>
    <source>
        <strain evidence="2 3">SCHI0011.S.12</strain>
    </source>
</reference>
<organism evidence="2 3">
    <name type="scientific">Hoylesella nanceiensis</name>
    <dbReference type="NCBI Taxonomy" id="425941"/>
    <lineage>
        <taxon>Bacteria</taxon>
        <taxon>Pseudomonadati</taxon>
        <taxon>Bacteroidota</taxon>
        <taxon>Bacteroidia</taxon>
        <taxon>Bacteroidales</taxon>
        <taxon>Prevotellaceae</taxon>
        <taxon>Hoylesella</taxon>
    </lineage>
</organism>
<keyword evidence="3" id="KW-1185">Reference proteome</keyword>
<keyword evidence="2" id="KW-0378">Hydrolase</keyword>
<dbReference type="SFLD" id="SFLDS00003">
    <property type="entry name" value="Haloacid_Dehalogenase"/>
    <property type="match status" value="1"/>
</dbReference>
<proteinExistence type="inferred from homology"/>
<dbReference type="PANTHER" id="PTHR43434">
    <property type="entry name" value="PHOSPHOGLYCOLATE PHOSPHATASE"/>
    <property type="match status" value="1"/>
</dbReference>
<protein>
    <submittedName>
        <fullName evidence="2">HAD-IA family hydrolase</fullName>
    </submittedName>
</protein>
<dbReference type="SFLD" id="SFLDG01135">
    <property type="entry name" value="C1.5.6:_HAD__Beta-PGM__Phospha"/>
    <property type="match status" value="1"/>
</dbReference>
<dbReference type="NCBIfam" id="TIGR01549">
    <property type="entry name" value="HAD-SF-IA-v1"/>
    <property type="match status" value="1"/>
</dbReference>
<evidence type="ECO:0000313" key="2">
    <source>
        <dbReference type="EMBL" id="MBW4769167.1"/>
    </source>
</evidence>
<dbReference type="InterPro" id="IPR006439">
    <property type="entry name" value="HAD-SF_hydro_IA"/>
</dbReference>
<dbReference type="SFLD" id="SFLDG01129">
    <property type="entry name" value="C1.5:_HAD__Beta-PGM__Phosphata"/>
    <property type="match status" value="1"/>
</dbReference>
<dbReference type="InterPro" id="IPR041492">
    <property type="entry name" value="HAD_2"/>
</dbReference>
<dbReference type="RefSeq" id="WP_219480775.1">
    <property type="nucleotide sequence ID" value="NZ_JAHXCT010000003.1"/>
</dbReference>
<gene>
    <name evidence="2" type="ORF">KZO38_05265</name>
</gene>
<dbReference type="NCBIfam" id="TIGR01509">
    <property type="entry name" value="HAD-SF-IA-v3"/>
    <property type="match status" value="1"/>
</dbReference>
<dbReference type="Pfam" id="PF13419">
    <property type="entry name" value="HAD_2"/>
    <property type="match status" value="1"/>
</dbReference>
<name>A0ABS6YC72_9BACT</name>
<comment type="similarity">
    <text evidence="1">Belongs to the HAD-like hydrolase superfamily. CbbY/CbbZ/Gph/YieH family.</text>
</comment>
<dbReference type="GO" id="GO:0016787">
    <property type="term" value="F:hydrolase activity"/>
    <property type="evidence" value="ECO:0007669"/>
    <property type="project" value="UniProtKB-KW"/>
</dbReference>
<dbReference type="EMBL" id="JAHXCT010000003">
    <property type="protein sequence ID" value="MBW4769167.1"/>
    <property type="molecule type" value="Genomic_DNA"/>
</dbReference>
<accession>A0ABS6YC72</accession>
<sequence length="217" mass="24453">MIKNIIFDFDGTIGDSTALIVQCFQDTLSELNLRVCTAQECRETIGLPLRAAFVQLAGVDKDMQEKCVATYEKVFRRNNKPGSVPPFEHVIDTIHELARRDIRMTIATSRRSWSAKALLEEMELIDFMPYILGADEVSNHKPHPEPVLKTLEEQHFKPEETIVVGDTWFDIEMGKRAGVRTVGVTFGNGTKESLEQAGATWIIDDFALLLDIIDKEA</sequence>
<dbReference type="InterPro" id="IPR050155">
    <property type="entry name" value="HAD-like_hydrolase_sf"/>
</dbReference>
<evidence type="ECO:0000256" key="1">
    <source>
        <dbReference type="ARBA" id="ARBA00006171"/>
    </source>
</evidence>
<dbReference type="Proteomes" id="UP000788426">
    <property type="component" value="Unassembled WGS sequence"/>
</dbReference>